<sequence>MSSLNNVQLIGHLGRDPEVRYTADGNAVANLQVATTRVWKDKNGERQEDTEWTRVVFYDRRAEIASDFLKKGSQCYVEGYLRTRKWADKDGVDRYTTEVVGTDLILLGSKPGSEKQGQASADQIAAATAAVAAAVAAQEPRNGGTVDPFGDHA</sequence>
<protein>
    <submittedName>
        <fullName evidence="2">Single-stranded DNA-binding protein</fullName>
    </submittedName>
</protein>
<proteinExistence type="inferred from homology"/>
<dbReference type="PROSITE" id="PS50935">
    <property type="entry name" value="SSB"/>
    <property type="match status" value="1"/>
</dbReference>
<dbReference type="InterPro" id="IPR012340">
    <property type="entry name" value="NA-bd_OB-fold"/>
</dbReference>
<name>A0A1J5QE13_9ZZZZ</name>
<dbReference type="EMBL" id="MLJW01000923">
    <property type="protein sequence ID" value="OIQ81450.1"/>
    <property type="molecule type" value="Genomic_DNA"/>
</dbReference>
<dbReference type="PIRSF" id="PIRSF002070">
    <property type="entry name" value="SSB"/>
    <property type="match status" value="1"/>
</dbReference>
<dbReference type="PANTHER" id="PTHR10302">
    <property type="entry name" value="SINGLE-STRANDED DNA-BINDING PROTEIN"/>
    <property type="match status" value="1"/>
</dbReference>
<dbReference type="GO" id="GO:0006260">
    <property type="term" value="P:DNA replication"/>
    <property type="evidence" value="ECO:0007669"/>
    <property type="project" value="InterPro"/>
</dbReference>
<keyword evidence="1 2" id="KW-0238">DNA-binding</keyword>
<dbReference type="Gene3D" id="2.40.50.140">
    <property type="entry name" value="Nucleic acid-binding proteins"/>
    <property type="match status" value="1"/>
</dbReference>
<comment type="caution">
    <text evidence="2">The sequence shown here is derived from an EMBL/GenBank/DDBJ whole genome shotgun (WGS) entry which is preliminary data.</text>
</comment>
<dbReference type="NCBIfam" id="TIGR00621">
    <property type="entry name" value="ssb"/>
    <property type="match status" value="1"/>
</dbReference>
<dbReference type="CDD" id="cd04496">
    <property type="entry name" value="SSB_OBF"/>
    <property type="match status" value="1"/>
</dbReference>
<dbReference type="Pfam" id="PF00436">
    <property type="entry name" value="SSB"/>
    <property type="match status" value="1"/>
</dbReference>
<dbReference type="GO" id="GO:0009295">
    <property type="term" value="C:nucleoid"/>
    <property type="evidence" value="ECO:0007669"/>
    <property type="project" value="TreeGrafter"/>
</dbReference>
<evidence type="ECO:0000256" key="1">
    <source>
        <dbReference type="ARBA" id="ARBA00023125"/>
    </source>
</evidence>
<dbReference type="PANTHER" id="PTHR10302:SF27">
    <property type="entry name" value="SINGLE-STRANDED DNA-BINDING PROTEIN"/>
    <property type="match status" value="1"/>
</dbReference>
<accession>A0A1J5QE13</accession>
<dbReference type="SUPFAM" id="SSF50249">
    <property type="entry name" value="Nucleic acid-binding proteins"/>
    <property type="match status" value="1"/>
</dbReference>
<dbReference type="AlphaFoldDB" id="A0A1J5QE13"/>
<dbReference type="HAMAP" id="MF_00984">
    <property type="entry name" value="SSB"/>
    <property type="match status" value="1"/>
</dbReference>
<dbReference type="InterPro" id="IPR011344">
    <property type="entry name" value="ssDNA-bd"/>
</dbReference>
<reference evidence="2" key="1">
    <citation type="submission" date="2016-10" db="EMBL/GenBank/DDBJ databases">
        <title>Sequence of Gallionella enrichment culture.</title>
        <authorList>
            <person name="Poehlein A."/>
            <person name="Muehling M."/>
            <person name="Daniel R."/>
        </authorList>
    </citation>
    <scope>NUCLEOTIDE SEQUENCE</scope>
</reference>
<dbReference type="GO" id="GO:0003697">
    <property type="term" value="F:single-stranded DNA binding"/>
    <property type="evidence" value="ECO:0007669"/>
    <property type="project" value="InterPro"/>
</dbReference>
<organism evidence="2">
    <name type="scientific">mine drainage metagenome</name>
    <dbReference type="NCBI Taxonomy" id="410659"/>
    <lineage>
        <taxon>unclassified sequences</taxon>
        <taxon>metagenomes</taxon>
        <taxon>ecological metagenomes</taxon>
    </lineage>
</organism>
<dbReference type="InterPro" id="IPR000424">
    <property type="entry name" value="Primosome_PriB/ssb"/>
</dbReference>
<evidence type="ECO:0000313" key="2">
    <source>
        <dbReference type="EMBL" id="OIQ81450.1"/>
    </source>
</evidence>
<gene>
    <name evidence="2" type="primary">ssb_14</name>
    <name evidence="2" type="ORF">GALL_367790</name>
</gene>